<feature type="active site" description="Charge relay system" evidence="13">
    <location>
        <position position="18"/>
    </location>
</feature>
<dbReference type="OrthoDB" id="9992118at2759"/>
<dbReference type="GO" id="GO:0019628">
    <property type="term" value="P:urate catabolic process"/>
    <property type="evidence" value="ECO:0007669"/>
    <property type="project" value="UniProtKB-UniPathway"/>
</dbReference>
<accession>A0A8J4XYH1</accession>
<evidence type="ECO:0000313" key="17">
    <source>
        <dbReference type="Proteomes" id="UP000770661"/>
    </source>
</evidence>
<evidence type="ECO:0000256" key="9">
    <source>
        <dbReference type="ARBA" id="ARBA00023140"/>
    </source>
</evidence>
<evidence type="ECO:0000256" key="13">
    <source>
        <dbReference type="PIRSR" id="PIRSR000241-1"/>
    </source>
</evidence>
<feature type="binding site" evidence="14">
    <location>
        <position position="64"/>
    </location>
    <ligand>
        <name>urate</name>
        <dbReference type="ChEBI" id="CHEBI:17775"/>
    </ligand>
</feature>
<comment type="similarity">
    <text evidence="4 12 15">Belongs to the uricase family.</text>
</comment>
<feature type="binding site" evidence="14">
    <location>
        <position position="182"/>
    </location>
    <ligand>
        <name>urate</name>
        <dbReference type="ChEBI" id="CHEBI:17775"/>
    </ligand>
</feature>
<sequence>MSATMEEGLKWVTRGYGKGHVKLLHVRREGAVHTIKEYEVSTELTLATDKDYLAGDNSDVVATDSQKNTVYILAKHHGVTSPENFALLLTEHFLSKYLQVTATTVTIREYPWQRQVVDGRAHNHSFIFCPEVEHTCKVSRKRGELPEVWTGLEGMRLLKTTQSSFVNFVQDEFRSLPDMQDRIFSTVVSASWRYAGIQNIDFGKTWITVIKVIKDNFSGPAETGIYSPSVQNTLYKILKDVLIMQPEVLEMKLTMPNKHYFSIDLSKFQNVGTKHNDEVFHPVDKPAGNITATLGRRDLARARL</sequence>
<dbReference type="NCBIfam" id="TIGR03383">
    <property type="entry name" value="urate_oxi"/>
    <property type="match status" value="1"/>
</dbReference>
<evidence type="ECO:0000256" key="8">
    <source>
        <dbReference type="ARBA" id="ARBA00023002"/>
    </source>
</evidence>
<name>A0A8J4XYH1_CHIOP</name>
<feature type="binding site" evidence="14">
    <location>
        <position position="231"/>
    </location>
    <ligand>
        <name>5-hydroxyisourate</name>
        <dbReference type="ChEBI" id="CHEBI:18072"/>
    </ligand>
</feature>
<feature type="binding site" evidence="14">
    <location>
        <position position="64"/>
    </location>
    <ligand>
        <name>5-hydroxyisourate</name>
        <dbReference type="ChEBI" id="CHEBI:18072"/>
    </ligand>
</feature>
<dbReference type="GO" id="GO:0006145">
    <property type="term" value="P:purine nucleobase catabolic process"/>
    <property type="evidence" value="ECO:0007669"/>
    <property type="project" value="TreeGrafter"/>
</dbReference>
<comment type="catalytic activity">
    <reaction evidence="11 12 15">
        <text>urate + O2 + H2O = 5-hydroxyisourate + H2O2</text>
        <dbReference type="Rhea" id="RHEA:21368"/>
        <dbReference type="ChEBI" id="CHEBI:15377"/>
        <dbReference type="ChEBI" id="CHEBI:15379"/>
        <dbReference type="ChEBI" id="CHEBI:16240"/>
        <dbReference type="ChEBI" id="CHEBI:17775"/>
        <dbReference type="ChEBI" id="CHEBI:18072"/>
        <dbReference type="EC" id="1.7.3.3"/>
    </reaction>
</comment>
<dbReference type="GO" id="GO:0004846">
    <property type="term" value="F:urate oxidase activity"/>
    <property type="evidence" value="ECO:0007669"/>
    <property type="project" value="UniProtKB-EC"/>
</dbReference>
<evidence type="ECO:0000256" key="5">
    <source>
        <dbReference type="ARBA" id="ARBA00012598"/>
    </source>
</evidence>
<evidence type="ECO:0000256" key="3">
    <source>
        <dbReference type="ARBA" id="ARBA00004831"/>
    </source>
</evidence>
<organism evidence="16 17">
    <name type="scientific">Chionoecetes opilio</name>
    <name type="common">Atlantic snow crab</name>
    <name type="synonym">Cancer opilio</name>
    <dbReference type="NCBI Taxonomy" id="41210"/>
    <lineage>
        <taxon>Eukaryota</taxon>
        <taxon>Metazoa</taxon>
        <taxon>Ecdysozoa</taxon>
        <taxon>Arthropoda</taxon>
        <taxon>Crustacea</taxon>
        <taxon>Multicrustacea</taxon>
        <taxon>Malacostraca</taxon>
        <taxon>Eumalacostraca</taxon>
        <taxon>Eucarida</taxon>
        <taxon>Decapoda</taxon>
        <taxon>Pleocyemata</taxon>
        <taxon>Brachyura</taxon>
        <taxon>Eubrachyura</taxon>
        <taxon>Majoidea</taxon>
        <taxon>Majidae</taxon>
        <taxon>Chionoecetes</taxon>
    </lineage>
</organism>
<feature type="binding site" evidence="14">
    <location>
        <position position="63"/>
    </location>
    <ligand>
        <name>5-hydroxyisourate</name>
        <dbReference type="ChEBI" id="CHEBI:18072"/>
    </ligand>
</feature>
<feature type="active site" description="Charge relay system" evidence="13">
    <location>
        <position position="259"/>
    </location>
</feature>
<evidence type="ECO:0000256" key="10">
    <source>
        <dbReference type="ARBA" id="ARBA00031317"/>
    </source>
</evidence>
<evidence type="ECO:0000256" key="14">
    <source>
        <dbReference type="PIRSR" id="PIRSR000241-2"/>
    </source>
</evidence>
<evidence type="ECO:0000256" key="11">
    <source>
        <dbReference type="ARBA" id="ARBA00048818"/>
    </source>
</evidence>
<dbReference type="PRINTS" id="PR00093">
    <property type="entry name" value="URICASE"/>
</dbReference>
<keyword evidence="7 12" id="KW-0659">Purine metabolism</keyword>
<feature type="binding site" evidence="14">
    <location>
        <position position="182"/>
    </location>
    <ligand>
        <name>5-hydroxyisourate</name>
        <dbReference type="ChEBI" id="CHEBI:18072"/>
    </ligand>
</feature>
<dbReference type="PANTHER" id="PTHR42874:SF1">
    <property type="entry name" value="URICASE"/>
    <property type="match status" value="1"/>
</dbReference>
<feature type="binding site" evidence="14">
    <location>
        <position position="165"/>
    </location>
    <ligand>
        <name>5-hydroxyisourate</name>
        <dbReference type="ChEBI" id="CHEBI:18072"/>
    </ligand>
</feature>
<keyword evidence="9 12" id="KW-0576">Peroxisome</keyword>
<feature type="binding site" evidence="14">
    <location>
        <position position="231"/>
    </location>
    <ligand>
        <name>urate</name>
        <dbReference type="ChEBI" id="CHEBI:17775"/>
    </ligand>
</feature>
<comment type="function">
    <text evidence="1 12 15">Catalyzes the oxidation of uric acid to 5-hydroxyisourate, which is further processed to form (S)-allantoin.</text>
</comment>
<dbReference type="FunFam" id="3.10.270.10:FF:000001">
    <property type="entry name" value="Uricase"/>
    <property type="match status" value="1"/>
</dbReference>
<feature type="binding site" evidence="14">
    <location>
        <position position="63"/>
    </location>
    <ligand>
        <name>urate</name>
        <dbReference type="ChEBI" id="CHEBI:17775"/>
    </ligand>
</feature>
<dbReference type="GO" id="GO:0005777">
    <property type="term" value="C:peroxisome"/>
    <property type="evidence" value="ECO:0007669"/>
    <property type="project" value="UniProtKB-SubCell"/>
</dbReference>
<dbReference type="UniPathway" id="UPA00394">
    <property type="reaction ID" value="UER00650"/>
</dbReference>
<feature type="binding site" evidence="14">
    <location>
        <position position="63"/>
    </location>
    <ligand>
        <name>O2</name>
        <dbReference type="ChEBI" id="CHEBI:15379"/>
    </ligand>
</feature>
<evidence type="ECO:0000256" key="1">
    <source>
        <dbReference type="ARBA" id="ARBA00003860"/>
    </source>
</evidence>
<gene>
    <name evidence="16" type="primary">Uro</name>
    <name evidence="16" type="ORF">GWK47_020115</name>
</gene>
<feature type="binding site" evidence="14">
    <location>
        <position position="257"/>
    </location>
    <ligand>
        <name>urate</name>
        <dbReference type="ChEBI" id="CHEBI:17775"/>
    </ligand>
</feature>
<dbReference type="Proteomes" id="UP000770661">
    <property type="component" value="Unassembled WGS sequence"/>
</dbReference>
<evidence type="ECO:0000256" key="7">
    <source>
        <dbReference type="ARBA" id="ARBA00022631"/>
    </source>
</evidence>
<dbReference type="PANTHER" id="PTHR42874">
    <property type="entry name" value="URICASE"/>
    <property type="match status" value="1"/>
</dbReference>
<evidence type="ECO:0000256" key="6">
    <source>
        <dbReference type="ARBA" id="ARBA00017098"/>
    </source>
</evidence>
<dbReference type="EC" id="1.7.3.3" evidence="5 12"/>
<comment type="subcellular location">
    <subcellularLocation>
        <location evidence="2 12">Peroxisome</location>
    </subcellularLocation>
</comment>
<reference evidence="16" key="1">
    <citation type="submission" date="2020-07" db="EMBL/GenBank/DDBJ databases">
        <title>The High-quality genome of the commercially important snow crab, Chionoecetes opilio.</title>
        <authorList>
            <person name="Jeong J.-H."/>
            <person name="Ryu S."/>
        </authorList>
    </citation>
    <scope>NUCLEOTIDE SEQUENCE</scope>
    <source>
        <strain evidence="16">MADBK_172401_WGS</strain>
        <tissue evidence="16">Digestive gland</tissue>
    </source>
</reference>
<feature type="binding site" evidence="14">
    <location>
        <position position="257"/>
    </location>
    <ligand>
        <name>5-hydroxyisourate</name>
        <dbReference type="ChEBI" id="CHEBI:18072"/>
    </ligand>
</feature>
<feature type="binding site" evidence="14">
    <location>
        <position position="165"/>
    </location>
    <ligand>
        <name>urate</name>
        <dbReference type="ChEBI" id="CHEBI:17775"/>
    </ligand>
</feature>
<feature type="binding site" evidence="14">
    <location>
        <position position="230"/>
    </location>
    <ligand>
        <name>5-hydroxyisourate</name>
        <dbReference type="ChEBI" id="CHEBI:18072"/>
    </ligand>
</feature>
<evidence type="ECO:0000256" key="15">
    <source>
        <dbReference type="RuleBase" id="RU004455"/>
    </source>
</evidence>
<dbReference type="AlphaFoldDB" id="A0A8J4XYH1"/>
<dbReference type="EMBL" id="JACEEZ010023140">
    <property type="protein sequence ID" value="KAG0711665.1"/>
    <property type="molecule type" value="Genomic_DNA"/>
</dbReference>
<feature type="active site" description="Charge relay system" evidence="13">
    <location>
        <position position="63"/>
    </location>
</feature>
<keyword evidence="8 12" id="KW-0560">Oxidoreductase</keyword>
<dbReference type="InterPro" id="IPR002042">
    <property type="entry name" value="Uricase"/>
</dbReference>
<comment type="pathway">
    <text evidence="3 12">Purine metabolism; urate degradation; (S)-allantoin from urate: step 1/3.</text>
</comment>
<feature type="binding site" evidence="14">
    <location>
        <position position="257"/>
    </location>
    <ligand>
        <name>O2</name>
        <dbReference type="ChEBI" id="CHEBI:15379"/>
    </ligand>
</feature>
<dbReference type="Pfam" id="PF01014">
    <property type="entry name" value="Uricase"/>
    <property type="match status" value="2"/>
</dbReference>
<keyword evidence="17" id="KW-1185">Reference proteome</keyword>
<comment type="caution">
    <text evidence="16">The sequence shown here is derived from an EMBL/GenBank/DDBJ whole genome shotgun (WGS) entry which is preliminary data.</text>
</comment>
<dbReference type="Gene3D" id="3.10.270.10">
    <property type="entry name" value="Urate Oxidase"/>
    <property type="match status" value="1"/>
</dbReference>
<proteinExistence type="inferred from homology"/>
<feature type="binding site" evidence="14">
    <location>
        <position position="230"/>
    </location>
    <ligand>
        <name>urate</name>
        <dbReference type="ChEBI" id="CHEBI:17775"/>
    </ligand>
</feature>
<dbReference type="PIRSF" id="PIRSF000241">
    <property type="entry name" value="Urate_oxidase"/>
    <property type="match status" value="1"/>
</dbReference>
<evidence type="ECO:0000313" key="16">
    <source>
        <dbReference type="EMBL" id="KAG0711665.1"/>
    </source>
</evidence>
<dbReference type="SUPFAM" id="SSF55620">
    <property type="entry name" value="Tetrahydrobiopterin biosynthesis enzymes-like"/>
    <property type="match status" value="2"/>
</dbReference>
<evidence type="ECO:0000256" key="2">
    <source>
        <dbReference type="ARBA" id="ARBA00004275"/>
    </source>
</evidence>
<evidence type="ECO:0000256" key="4">
    <source>
        <dbReference type="ARBA" id="ARBA00009760"/>
    </source>
</evidence>
<evidence type="ECO:0000256" key="12">
    <source>
        <dbReference type="PIRNR" id="PIRNR000241"/>
    </source>
</evidence>
<protein>
    <recommendedName>
        <fullName evidence="6 12">Uricase</fullName>
        <ecNumber evidence="5 12">1.7.3.3</ecNumber>
    </recommendedName>
    <alternativeName>
        <fullName evidence="10 12">Urate oxidase</fullName>
    </alternativeName>
</protein>